<keyword evidence="3 4" id="KW-0067">ATP-binding</keyword>
<dbReference type="PANTHER" id="PTHR44329">
    <property type="entry name" value="SERINE/THREONINE-PROTEIN KINASE TNNI3K-RELATED"/>
    <property type="match status" value="1"/>
</dbReference>
<evidence type="ECO:0000256" key="1">
    <source>
        <dbReference type="ARBA" id="ARBA00022527"/>
    </source>
</evidence>
<comment type="caution">
    <text evidence="8">The sequence shown here is derived from an EMBL/GenBank/DDBJ whole genome shotgun (WGS) entry which is preliminary data.</text>
</comment>
<feature type="binding site" evidence="4">
    <location>
        <position position="34"/>
    </location>
    <ligand>
        <name>ATP</name>
        <dbReference type="ChEBI" id="CHEBI:30616"/>
    </ligand>
</feature>
<evidence type="ECO:0000256" key="5">
    <source>
        <dbReference type="RuleBase" id="RU000304"/>
    </source>
</evidence>
<comment type="similarity">
    <text evidence="5">Belongs to the protein kinase superfamily.</text>
</comment>
<dbReference type="InterPro" id="IPR008271">
    <property type="entry name" value="Ser/Thr_kinase_AS"/>
</dbReference>
<name>A0A9P6QD03_9FUNG</name>
<sequence length="366" mass="41312">MSLENTSEVSEFIGSGSFGDVFVGRYNTRKVAIKRFKVSQYAERQTAIDQEISILRHLQCRHIIQFMGVRREDDHIYLITDFAEGGSLKSAIDSGRTADWSLKRRVAQEIANGLAYIHHENILHRDLKSDNVLLTIHMEVKLCDFGFAVIKKSSEGHSTSAIRGTRLWLAPELLVEERPQYSNKSDMYAFGMVMWEMAAMCTHPFKHKSSIHAALLDVQKGEREKLPDHTSADYRQWVELCWRQDPTERPEAQETSLVEDVQLPPQHANNFISLSHDSSMLDSPVSDNSVYGGNTAVTASPDKDAARTDQILDPKKLARLWREAEEFDDADAQFSLAEMYEAGSGGVMKDDSRAFSLSSTRHAASR</sequence>
<keyword evidence="2 4" id="KW-0547">Nucleotide-binding</keyword>
<dbReference type="Gene3D" id="1.25.40.10">
    <property type="entry name" value="Tetratricopeptide repeat domain"/>
    <property type="match status" value="1"/>
</dbReference>
<evidence type="ECO:0000313" key="9">
    <source>
        <dbReference type="Proteomes" id="UP000807716"/>
    </source>
</evidence>
<dbReference type="CDD" id="cd13999">
    <property type="entry name" value="STKc_MAP3K-like"/>
    <property type="match status" value="1"/>
</dbReference>
<keyword evidence="1 5" id="KW-0418">Kinase</keyword>
<evidence type="ECO:0000256" key="4">
    <source>
        <dbReference type="PROSITE-ProRule" id="PRU10141"/>
    </source>
</evidence>
<organism evidence="8 9">
    <name type="scientific">Actinomortierella ambigua</name>
    <dbReference type="NCBI Taxonomy" id="1343610"/>
    <lineage>
        <taxon>Eukaryota</taxon>
        <taxon>Fungi</taxon>
        <taxon>Fungi incertae sedis</taxon>
        <taxon>Mucoromycota</taxon>
        <taxon>Mortierellomycotina</taxon>
        <taxon>Mortierellomycetes</taxon>
        <taxon>Mortierellales</taxon>
        <taxon>Mortierellaceae</taxon>
        <taxon>Actinomortierella</taxon>
    </lineage>
</organism>
<evidence type="ECO:0000259" key="7">
    <source>
        <dbReference type="PROSITE" id="PS50011"/>
    </source>
</evidence>
<dbReference type="InterPro" id="IPR017441">
    <property type="entry name" value="Protein_kinase_ATP_BS"/>
</dbReference>
<dbReference type="InterPro" id="IPR001245">
    <property type="entry name" value="Ser-Thr/Tyr_kinase_cat_dom"/>
</dbReference>
<evidence type="ECO:0000313" key="8">
    <source>
        <dbReference type="EMBL" id="KAG0265870.1"/>
    </source>
</evidence>
<dbReference type="InterPro" id="IPR011990">
    <property type="entry name" value="TPR-like_helical_dom_sf"/>
</dbReference>
<dbReference type="Proteomes" id="UP000807716">
    <property type="component" value="Unassembled WGS sequence"/>
</dbReference>
<dbReference type="GO" id="GO:0005524">
    <property type="term" value="F:ATP binding"/>
    <property type="evidence" value="ECO:0007669"/>
    <property type="project" value="UniProtKB-UniRule"/>
</dbReference>
<proteinExistence type="inferred from homology"/>
<dbReference type="InterPro" id="IPR051681">
    <property type="entry name" value="Ser/Thr_Kinases-Pseudokinases"/>
</dbReference>
<dbReference type="OrthoDB" id="2390637at2759"/>
<dbReference type="InterPro" id="IPR011009">
    <property type="entry name" value="Kinase-like_dom_sf"/>
</dbReference>
<keyword evidence="1 5" id="KW-0808">Transferase</keyword>
<dbReference type="Pfam" id="PF00069">
    <property type="entry name" value="Pkinase"/>
    <property type="match status" value="1"/>
</dbReference>
<dbReference type="PRINTS" id="PR00109">
    <property type="entry name" value="TYRKINASE"/>
</dbReference>
<dbReference type="SUPFAM" id="SSF56112">
    <property type="entry name" value="Protein kinase-like (PK-like)"/>
    <property type="match status" value="1"/>
</dbReference>
<dbReference type="SMART" id="SM00220">
    <property type="entry name" value="S_TKc"/>
    <property type="match status" value="1"/>
</dbReference>
<dbReference type="EMBL" id="JAAAJB010000106">
    <property type="protein sequence ID" value="KAG0265870.1"/>
    <property type="molecule type" value="Genomic_DNA"/>
</dbReference>
<feature type="compositionally biased region" description="Polar residues" evidence="6">
    <location>
        <begin position="355"/>
        <end position="366"/>
    </location>
</feature>
<feature type="domain" description="Protein kinase" evidence="7">
    <location>
        <begin position="7"/>
        <end position="272"/>
    </location>
</feature>
<protein>
    <recommendedName>
        <fullName evidence="7">Protein kinase domain-containing protein</fullName>
    </recommendedName>
</protein>
<dbReference type="PROSITE" id="PS00108">
    <property type="entry name" value="PROTEIN_KINASE_ST"/>
    <property type="match status" value="1"/>
</dbReference>
<gene>
    <name evidence="8" type="ORF">DFQ27_000321</name>
</gene>
<dbReference type="GO" id="GO:0004674">
    <property type="term" value="F:protein serine/threonine kinase activity"/>
    <property type="evidence" value="ECO:0007669"/>
    <property type="project" value="UniProtKB-KW"/>
</dbReference>
<keyword evidence="9" id="KW-1185">Reference proteome</keyword>
<dbReference type="Gene3D" id="1.10.510.10">
    <property type="entry name" value="Transferase(Phosphotransferase) domain 1"/>
    <property type="match status" value="1"/>
</dbReference>
<dbReference type="InterPro" id="IPR000719">
    <property type="entry name" value="Prot_kinase_dom"/>
</dbReference>
<evidence type="ECO:0000256" key="3">
    <source>
        <dbReference type="ARBA" id="ARBA00022840"/>
    </source>
</evidence>
<dbReference type="PROSITE" id="PS00107">
    <property type="entry name" value="PROTEIN_KINASE_ATP"/>
    <property type="match status" value="1"/>
</dbReference>
<feature type="region of interest" description="Disordered" evidence="6">
    <location>
        <begin position="345"/>
        <end position="366"/>
    </location>
</feature>
<accession>A0A9P6QD03</accession>
<keyword evidence="1 5" id="KW-0723">Serine/threonine-protein kinase</keyword>
<dbReference type="PROSITE" id="PS50011">
    <property type="entry name" value="PROTEIN_KINASE_DOM"/>
    <property type="match status" value="1"/>
</dbReference>
<dbReference type="AlphaFoldDB" id="A0A9P6QD03"/>
<reference evidence="8" key="1">
    <citation type="journal article" date="2020" name="Fungal Divers.">
        <title>Resolving the Mortierellaceae phylogeny through synthesis of multi-gene phylogenetics and phylogenomics.</title>
        <authorList>
            <person name="Vandepol N."/>
            <person name="Liber J."/>
            <person name="Desiro A."/>
            <person name="Na H."/>
            <person name="Kennedy M."/>
            <person name="Barry K."/>
            <person name="Grigoriev I.V."/>
            <person name="Miller A.N."/>
            <person name="O'Donnell K."/>
            <person name="Stajich J.E."/>
            <person name="Bonito G."/>
        </authorList>
    </citation>
    <scope>NUCLEOTIDE SEQUENCE</scope>
    <source>
        <strain evidence="8">BC1065</strain>
    </source>
</reference>
<evidence type="ECO:0000256" key="2">
    <source>
        <dbReference type="ARBA" id="ARBA00022741"/>
    </source>
</evidence>
<evidence type="ECO:0000256" key="6">
    <source>
        <dbReference type="SAM" id="MobiDB-lite"/>
    </source>
</evidence>